<keyword evidence="4 7" id="KW-0812">Transmembrane</keyword>
<keyword evidence="6 7" id="KW-0472">Membrane</keyword>
<keyword evidence="5 7" id="KW-1133">Transmembrane helix</keyword>
<evidence type="ECO:0000313" key="10">
    <source>
        <dbReference type="Proteomes" id="UP000806542"/>
    </source>
</evidence>
<comment type="similarity">
    <text evidence="7">Belongs to the binding-protein-dependent transport system permease family.</text>
</comment>
<evidence type="ECO:0000256" key="1">
    <source>
        <dbReference type="ARBA" id="ARBA00004651"/>
    </source>
</evidence>
<dbReference type="Gene3D" id="1.10.3720.10">
    <property type="entry name" value="MetI-like"/>
    <property type="match status" value="1"/>
</dbReference>
<keyword evidence="10" id="KW-1185">Reference proteome</keyword>
<accession>A0A9D5LY84</accession>
<evidence type="ECO:0000256" key="4">
    <source>
        <dbReference type="ARBA" id="ARBA00022692"/>
    </source>
</evidence>
<name>A0A9D5LY84_9FIRM</name>
<feature type="transmembrane region" description="Helical" evidence="7">
    <location>
        <begin position="133"/>
        <end position="153"/>
    </location>
</feature>
<dbReference type="PROSITE" id="PS50928">
    <property type="entry name" value="ABC_TM1"/>
    <property type="match status" value="1"/>
</dbReference>
<organism evidence="9 10">
    <name type="scientific">Ructibacterium gallinarum</name>
    <dbReference type="NCBI Taxonomy" id="2779355"/>
    <lineage>
        <taxon>Bacteria</taxon>
        <taxon>Bacillati</taxon>
        <taxon>Bacillota</taxon>
        <taxon>Clostridia</taxon>
        <taxon>Eubacteriales</taxon>
        <taxon>Oscillospiraceae</taxon>
        <taxon>Ructibacterium</taxon>
    </lineage>
</organism>
<dbReference type="InterPro" id="IPR000515">
    <property type="entry name" value="MetI-like"/>
</dbReference>
<dbReference type="InterPro" id="IPR035906">
    <property type="entry name" value="MetI-like_sf"/>
</dbReference>
<dbReference type="PANTHER" id="PTHR43227:SF11">
    <property type="entry name" value="BLL4140 PROTEIN"/>
    <property type="match status" value="1"/>
</dbReference>
<keyword evidence="3" id="KW-1003">Cell membrane</keyword>
<feature type="domain" description="ABC transmembrane type-1" evidence="8">
    <location>
        <begin position="93"/>
        <end position="308"/>
    </location>
</feature>
<feature type="transmembrane region" description="Helical" evidence="7">
    <location>
        <begin position="100"/>
        <end position="121"/>
    </location>
</feature>
<dbReference type="SUPFAM" id="SSF161098">
    <property type="entry name" value="MetI-like"/>
    <property type="match status" value="1"/>
</dbReference>
<dbReference type="PANTHER" id="PTHR43227">
    <property type="entry name" value="BLL4140 PROTEIN"/>
    <property type="match status" value="1"/>
</dbReference>
<dbReference type="AlphaFoldDB" id="A0A9D5LY84"/>
<sequence>MKAAATAPARRTDTKIGKRQQPKCLKCLKRYPDLYLMMIPGLAFLILFKYVPMYGLTIAFQDFNIFAGITGSPWVGWANFEKLIGSSEFYQVFTNTLLISVYKLIFQFPVPILFAVLLNEMKNMLAKRTIQTVIYLPHFLSWVVVSGLFTSILSTPSGLLNQIITALGGEPIAFMMEKSFFRSVVVTSTIWKDAGYGAIVYIAAITGIDQEIYEAARVDGAGRIRQIIHITIPGLSSTIVLMFILRLGQILNAGTEQILMMYNPVVYEVGDVIGTYVYRMGIGKMDYSFSTAVGLFESVVGFLLLMSGNFLCRKLVNRSIW</sequence>
<gene>
    <name evidence="9" type="ORF">INF28_06910</name>
</gene>
<evidence type="ECO:0000259" key="8">
    <source>
        <dbReference type="PROSITE" id="PS50928"/>
    </source>
</evidence>
<feature type="transmembrane region" description="Helical" evidence="7">
    <location>
        <begin position="34"/>
        <end position="51"/>
    </location>
</feature>
<evidence type="ECO:0000256" key="3">
    <source>
        <dbReference type="ARBA" id="ARBA00022475"/>
    </source>
</evidence>
<proteinExistence type="inferred from homology"/>
<dbReference type="CDD" id="cd06261">
    <property type="entry name" value="TM_PBP2"/>
    <property type="match status" value="1"/>
</dbReference>
<feature type="transmembrane region" description="Helical" evidence="7">
    <location>
        <begin position="287"/>
        <end position="312"/>
    </location>
</feature>
<dbReference type="RefSeq" id="WP_226392738.1">
    <property type="nucleotide sequence ID" value="NZ_JADCKB010000012.1"/>
</dbReference>
<feature type="transmembrane region" description="Helical" evidence="7">
    <location>
        <begin position="227"/>
        <end position="245"/>
    </location>
</feature>
<dbReference type="Proteomes" id="UP000806542">
    <property type="component" value="Unassembled WGS sequence"/>
</dbReference>
<dbReference type="GO" id="GO:0055085">
    <property type="term" value="P:transmembrane transport"/>
    <property type="evidence" value="ECO:0007669"/>
    <property type="project" value="InterPro"/>
</dbReference>
<dbReference type="GO" id="GO:0005886">
    <property type="term" value="C:plasma membrane"/>
    <property type="evidence" value="ECO:0007669"/>
    <property type="project" value="UniProtKB-SubCell"/>
</dbReference>
<comment type="subcellular location">
    <subcellularLocation>
        <location evidence="1 7">Cell membrane</location>
        <topology evidence="1 7">Multi-pass membrane protein</topology>
    </subcellularLocation>
</comment>
<protein>
    <submittedName>
        <fullName evidence="9">Sugar ABC transporter permease</fullName>
    </submittedName>
</protein>
<evidence type="ECO:0000256" key="7">
    <source>
        <dbReference type="RuleBase" id="RU363032"/>
    </source>
</evidence>
<evidence type="ECO:0000313" key="9">
    <source>
        <dbReference type="EMBL" id="MBE5040188.1"/>
    </source>
</evidence>
<evidence type="ECO:0000256" key="5">
    <source>
        <dbReference type="ARBA" id="ARBA00022989"/>
    </source>
</evidence>
<dbReference type="Pfam" id="PF00528">
    <property type="entry name" value="BPD_transp_1"/>
    <property type="match status" value="1"/>
</dbReference>
<evidence type="ECO:0000256" key="6">
    <source>
        <dbReference type="ARBA" id="ARBA00023136"/>
    </source>
</evidence>
<keyword evidence="2 7" id="KW-0813">Transport</keyword>
<evidence type="ECO:0000256" key="2">
    <source>
        <dbReference type="ARBA" id="ARBA00022448"/>
    </source>
</evidence>
<reference evidence="9" key="1">
    <citation type="submission" date="2020-10" db="EMBL/GenBank/DDBJ databases">
        <title>ChiBAC.</title>
        <authorList>
            <person name="Zenner C."/>
            <person name="Hitch T.C.A."/>
            <person name="Clavel T."/>
        </authorList>
    </citation>
    <scope>NUCLEOTIDE SEQUENCE</scope>
    <source>
        <strain evidence="9">DSM 107454</strain>
    </source>
</reference>
<dbReference type="EMBL" id="JADCKB010000012">
    <property type="protein sequence ID" value="MBE5040188.1"/>
    <property type="molecule type" value="Genomic_DNA"/>
</dbReference>
<dbReference type="InterPro" id="IPR050809">
    <property type="entry name" value="UgpAE/MalFG_permease"/>
</dbReference>
<comment type="caution">
    <text evidence="9">The sequence shown here is derived from an EMBL/GenBank/DDBJ whole genome shotgun (WGS) entry which is preliminary data.</text>
</comment>